<keyword evidence="2" id="KW-1185">Reference proteome</keyword>
<proteinExistence type="predicted"/>
<name>A0A8H6HSG2_9AGAR</name>
<evidence type="ECO:0000313" key="2">
    <source>
        <dbReference type="Proteomes" id="UP000521943"/>
    </source>
</evidence>
<dbReference type="EMBL" id="JACGCI010000046">
    <property type="protein sequence ID" value="KAF6751960.1"/>
    <property type="molecule type" value="Genomic_DNA"/>
</dbReference>
<protein>
    <submittedName>
        <fullName evidence="1">Uncharacterized protein</fullName>
    </submittedName>
</protein>
<reference evidence="1 2" key="1">
    <citation type="submission" date="2020-07" db="EMBL/GenBank/DDBJ databases">
        <title>Comparative genomics of pyrophilous fungi reveals a link between fire events and developmental genes.</title>
        <authorList>
            <consortium name="DOE Joint Genome Institute"/>
            <person name="Steindorff A.S."/>
            <person name="Carver A."/>
            <person name="Calhoun S."/>
            <person name="Stillman K."/>
            <person name="Liu H."/>
            <person name="Lipzen A."/>
            <person name="Pangilinan J."/>
            <person name="Labutti K."/>
            <person name="Bruns T.D."/>
            <person name="Grigoriev I.V."/>
        </authorList>
    </citation>
    <scope>NUCLEOTIDE SEQUENCE [LARGE SCALE GENOMIC DNA]</scope>
    <source>
        <strain evidence="1 2">CBS 144469</strain>
    </source>
</reference>
<accession>A0A8H6HSG2</accession>
<dbReference type="AlphaFoldDB" id="A0A8H6HSG2"/>
<sequence length="303" mass="33415">MRDVLSIAGGRKEGWVYGFGLNRLDLVLADIDWSGPWTYVPASARACVRDIVHRFQATGPSSTLACVLDSWLRLWPPSTFLSHLVLVSLFDPQSSLGIRCPTSIAMSHYHRNGRTSPHNRARSGCSTRKGILGAEVVVHPNPVTVRPKHPSHCSTALIILSKARRRLMEQPGSISLSLPPSSSRPAHLVQQHLVYLDPTASTDNLTPPLSRRLRRTPGWDSEVCLRSREEGLKGVWIEQAIEFLNPRHPSPPSHCLLNRVAIYLHLQAPGSSRRSASQISPACSGLVIVSNLGPTWPRSNLRS</sequence>
<dbReference type="Proteomes" id="UP000521943">
    <property type="component" value="Unassembled WGS sequence"/>
</dbReference>
<evidence type="ECO:0000313" key="1">
    <source>
        <dbReference type="EMBL" id="KAF6751960.1"/>
    </source>
</evidence>
<gene>
    <name evidence="1" type="ORF">DFP72DRAFT_461266</name>
</gene>
<organism evidence="1 2">
    <name type="scientific">Ephemerocybe angulata</name>
    <dbReference type="NCBI Taxonomy" id="980116"/>
    <lineage>
        <taxon>Eukaryota</taxon>
        <taxon>Fungi</taxon>
        <taxon>Dikarya</taxon>
        <taxon>Basidiomycota</taxon>
        <taxon>Agaricomycotina</taxon>
        <taxon>Agaricomycetes</taxon>
        <taxon>Agaricomycetidae</taxon>
        <taxon>Agaricales</taxon>
        <taxon>Agaricineae</taxon>
        <taxon>Psathyrellaceae</taxon>
        <taxon>Ephemerocybe</taxon>
    </lineage>
</organism>
<comment type="caution">
    <text evidence="1">The sequence shown here is derived from an EMBL/GenBank/DDBJ whole genome shotgun (WGS) entry which is preliminary data.</text>
</comment>